<keyword evidence="5" id="KW-1185">Reference proteome</keyword>
<proteinExistence type="predicted"/>
<evidence type="ECO:0000313" key="5">
    <source>
        <dbReference type="Proteomes" id="UP000332933"/>
    </source>
</evidence>
<dbReference type="EMBL" id="CAADRA010000027">
    <property type="protein sequence ID" value="VFT77736.1"/>
    <property type="molecule type" value="Genomic_DNA"/>
</dbReference>
<dbReference type="Proteomes" id="UP000332933">
    <property type="component" value="Unassembled WGS sequence"/>
</dbReference>
<dbReference type="OrthoDB" id="78936at2759"/>
<keyword evidence="2" id="KW-0812">Transmembrane</keyword>
<dbReference type="EMBL" id="VJMH01000027">
    <property type="protein sequence ID" value="KAF0720156.1"/>
    <property type="molecule type" value="Genomic_DNA"/>
</dbReference>
<reference evidence="4 5" key="1">
    <citation type="submission" date="2019-03" db="EMBL/GenBank/DDBJ databases">
        <authorList>
            <person name="Gaulin E."/>
            <person name="Dumas B."/>
        </authorList>
    </citation>
    <scope>NUCLEOTIDE SEQUENCE [LARGE SCALE GENOMIC DNA]</scope>
    <source>
        <strain evidence="4">CBS 568.67</strain>
    </source>
</reference>
<feature type="transmembrane region" description="Helical" evidence="2">
    <location>
        <begin position="778"/>
        <end position="796"/>
    </location>
</feature>
<gene>
    <name evidence="4" type="primary">Aste57867_511</name>
    <name evidence="3" type="ORF">As57867_000510</name>
    <name evidence="4" type="ORF">ASTE57867_511</name>
</gene>
<name>A0A485K362_9STRA</name>
<evidence type="ECO:0000256" key="2">
    <source>
        <dbReference type="SAM" id="Phobius"/>
    </source>
</evidence>
<feature type="compositionally biased region" description="Polar residues" evidence="1">
    <location>
        <begin position="30"/>
        <end position="39"/>
    </location>
</feature>
<feature type="region of interest" description="Disordered" evidence="1">
    <location>
        <begin position="1"/>
        <end position="67"/>
    </location>
</feature>
<dbReference type="AlphaFoldDB" id="A0A485K362"/>
<feature type="transmembrane region" description="Helical" evidence="2">
    <location>
        <begin position="732"/>
        <end position="757"/>
    </location>
</feature>
<accession>A0A485K362</accession>
<evidence type="ECO:0000313" key="4">
    <source>
        <dbReference type="EMBL" id="VFT77736.1"/>
    </source>
</evidence>
<evidence type="ECO:0000313" key="3">
    <source>
        <dbReference type="EMBL" id="KAF0720156.1"/>
    </source>
</evidence>
<reference evidence="3" key="2">
    <citation type="submission" date="2019-06" db="EMBL/GenBank/DDBJ databases">
        <title>Genomics analysis of Aphanomyces spp. identifies a new class of oomycete effector associated with host adaptation.</title>
        <authorList>
            <person name="Gaulin E."/>
        </authorList>
    </citation>
    <scope>NUCLEOTIDE SEQUENCE</scope>
    <source>
        <strain evidence="3">CBS 578.67</strain>
    </source>
</reference>
<evidence type="ECO:0000256" key="1">
    <source>
        <dbReference type="SAM" id="MobiDB-lite"/>
    </source>
</evidence>
<feature type="transmembrane region" description="Helical" evidence="2">
    <location>
        <begin position="130"/>
        <end position="150"/>
    </location>
</feature>
<sequence length="854" mass="95236">MSVSSDRQYERLQTAHPPSPAKMLARADTSLRSCASQATPDDRSSVDVSFPSPRPPSPKSHRVHPCSKDEFDKLTDMVQGTDDVSMPEHRQSLVGNGPKARYSVHKYSNPDASDADDAAGRMDMTISEKVEAGGGLLYLAFTLVLSLYYLTMLTPAMANDLWWVGFNASGAQSYLIDTFNNQLNLHGNGTMDVQKNIYALPKDYSSYYTPIQVSPIYARAVLASMASDLRRIIPFLRALSSPENIQTQFCWIDFNHTWEVAHSDLRQQRCHGRYIKNAAVYWESLLRLIDWDMYMASAQTRFDLAMGNALKQSVAGREWLKSTPYAFQTLDAEVAYWQQAGLRMFQLQYSNLNSWGVDETISVTNAFGSSQSISIKRVGTQQRGALWTTAVLYWGTWNDFILVNAYGVSFVRSDAAHQRFTAPCSYTDYLANPSNYACDPCNPPWNPNPGDCTPDNEYILGLPALPCWLITHNYIGPFGTIDLYFESPPSSLLSFYTAFHDAITTLAQSNDDFFTALMDIPSLSADPVPPSWLLGQMVYFGGDPSCTKRVGFPHVQSSFAFDASCTDQSKNTILLHRFNILFAMAATNMTSSGSLKHLCSYCPTMYDACTTVVAASSKAWTLYNQYSSSASLLSNAAHTTISKIGVEIVQYALNETSQLYVLLQQPLLNQTSAGLDEWDFFGWIYIYDWAQASREVISFEGDFGVYPLISNTYAPQVIQAQGLEVPKSACQYLLVVSKVVTAVLIVVGVIITTYSCLLKCRIVGRNLLHFNRIAGSVWLGRPFMAVRGMTAIILLSSSPIEFGSRNGYTGFIFQPRTLIDTMVVSSEAMWITYVMNDVLLFMVGMGHLRYDRCR</sequence>
<feature type="transmembrane region" description="Helical" evidence="2">
    <location>
        <begin position="828"/>
        <end position="848"/>
    </location>
</feature>
<organism evidence="4 5">
    <name type="scientific">Aphanomyces stellatus</name>
    <dbReference type="NCBI Taxonomy" id="120398"/>
    <lineage>
        <taxon>Eukaryota</taxon>
        <taxon>Sar</taxon>
        <taxon>Stramenopiles</taxon>
        <taxon>Oomycota</taxon>
        <taxon>Saprolegniomycetes</taxon>
        <taxon>Saprolegniales</taxon>
        <taxon>Verrucalvaceae</taxon>
        <taxon>Aphanomyces</taxon>
    </lineage>
</organism>
<protein>
    <submittedName>
        <fullName evidence="4">Aste57867_511 protein</fullName>
    </submittedName>
</protein>
<keyword evidence="2" id="KW-1133">Transmembrane helix</keyword>
<keyword evidence="2" id="KW-0472">Membrane</keyword>